<dbReference type="Proteomes" id="UP001528912">
    <property type="component" value="Unassembled WGS sequence"/>
</dbReference>
<proteinExistence type="inferred from homology"/>
<dbReference type="InterPro" id="IPR010273">
    <property type="entry name" value="DUF881"/>
</dbReference>
<comment type="caution">
    <text evidence="3">The sequence shown here is derived from an EMBL/GenBank/DDBJ whole genome shotgun (WGS) entry which is preliminary data.</text>
</comment>
<dbReference type="PANTHER" id="PTHR37313">
    <property type="entry name" value="UPF0749 PROTEIN RV1825"/>
    <property type="match status" value="1"/>
</dbReference>
<dbReference type="Gene3D" id="3.30.70.1880">
    <property type="entry name" value="Protein of unknown function DUF881"/>
    <property type="match status" value="1"/>
</dbReference>
<gene>
    <name evidence="3" type="ORF">P4R38_06825</name>
</gene>
<accession>A0ABT6C9I3</accession>
<dbReference type="RefSeq" id="WP_275236854.1">
    <property type="nucleotide sequence ID" value="NZ_JARFJC010000011.1"/>
</dbReference>
<evidence type="ECO:0000256" key="1">
    <source>
        <dbReference type="ARBA" id="ARBA00009108"/>
    </source>
</evidence>
<reference evidence="3 4" key="1">
    <citation type="submission" date="2023-03" db="EMBL/GenBank/DDBJ databases">
        <title>YIM 133296 draft genome.</title>
        <authorList>
            <person name="Xiong L."/>
        </authorList>
    </citation>
    <scope>NUCLEOTIDE SEQUENCE [LARGE SCALE GENOMIC DNA]</scope>
    <source>
        <strain evidence="3 4">YIM 133296</strain>
    </source>
</reference>
<keyword evidence="2" id="KW-0472">Membrane</keyword>
<keyword evidence="4" id="KW-1185">Reference proteome</keyword>
<dbReference type="Pfam" id="PF05949">
    <property type="entry name" value="DUF881"/>
    <property type="match status" value="1"/>
</dbReference>
<protein>
    <submittedName>
        <fullName evidence="3">DUF881 domain-containing protein</fullName>
    </submittedName>
</protein>
<name>A0ABT6C9I3_9MICO</name>
<dbReference type="EMBL" id="JAROAV010000023">
    <property type="protein sequence ID" value="MDF8263951.1"/>
    <property type="molecule type" value="Genomic_DNA"/>
</dbReference>
<comment type="similarity">
    <text evidence="1">Belongs to the UPF0749 family.</text>
</comment>
<feature type="transmembrane region" description="Helical" evidence="2">
    <location>
        <begin position="12"/>
        <end position="32"/>
    </location>
</feature>
<dbReference type="PANTHER" id="PTHR37313:SF4">
    <property type="entry name" value="CONSERVED MEMBRANE PROTEIN-RELATED"/>
    <property type="match status" value="1"/>
</dbReference>
<evidence type="ECO:0000256" key="2">
    <source>
        <dbReference type="SAM" id="Phobius"/>
    </source>
</evidence>
<organism evidence="3 4">
    <name type="scientific">Luteipulveratus flavus</name>
    <dbReference type="NCBI Taxonomy" id="3031728"/>
    <lineage>
        <taxon>Bacteria</taxon>
        <taxon>Bacillati</taxon>
        <taxon>Actinomycetota</taxon>
        <taxon>Actinomycetes</taxon>
        <taxon>Micrococcales</taxon>
        <taxon>Dermacoccaceae</taxon>
        <taxon>Luteipulveratus</taxon>
    </lineage>
</organism>
<keyword evidence="2" id="KW-1133">Transmembrane helix</keyword>
<keyword evidence="2" id="KW-0812">Transmembrane</keyword>
<evidence type="ECO:0000313" key="3">
    <source>
        <dbReference type="EMBL" id="MDF8263951.1"/>
    </source>
</evidence>
<sequence>MSSTTTPRRRRAWAYVVPFVAVAAGLLFGTSANVSEGTDLRPGQTSLVGVVQDANRKVAGQQRDVQGLRNEVTTLTKANASAPGSVELRSLTQRADAVAPDAGLTAVKGRGLKVTLDDSDRTVEDLPKDGNVDWLVVHQQDVQAVVNALWQSGATSMMLMDQRVISTSAVRCVGNTLILQGRVYSPPFTITAIGDPGALKRGLDDDLDVSDYRERSDLAGVTYDVKSVTASFPAYAGSLSLHHARPKG</sequence>
<evidence type="ECO:0000313" key="4">
    <source>
        <dbReference type="Proteomes" id="UP001528912"/>
    </source>
</evidence>